<dbReference type="STRING" id="1173020.Cha6605_3647"/>
<name>K9UK99_CHAP6</name>
<proteinExistence type="predicted"/>
<dbReference type="HOGENOM" id="CLU_1988654_0_0_3"/>
<gene>
    <name evidence="1" type="ORF">Cha6605_3647</name>
</gene>
<dbReference type="EMBL" id="CP003600">
    <property type="protein sequence ID" value="AFY94629.1"/>
    <property type="molecule type" value="Genomic_DNA"/>
</dbReference>
<dbReference type="eggNOG" id="ENOG502ZIXW">
    <property type="taxonomic scope" value="Bacteria"/>
</dbReference>
<protein>
    <submittedName>
        <fullName evidence="1">Uncharacterized protein</fullName>
    </submittedName>
</protein>
<dbReference type="RefSeq" id="WP_015160754.1">
    <property type="nucleotide sequence ID" value="NC_019697.1"/>
</dbReference>
<dbReference type="KEGG" id="cmp:Cha6605_3647"/>
<dbReference type="AlphaFoldDB" id="K9UK99"/>
<dbReference type="Proteomes" id="UP000010366">
    <property type="component" value="Chromosome"/>
</dbReference>
<accession>K9UK99</accession>
<keyword evidence="2" id="KW-1185">Reference proteome</keyword>
<reference evidence="1 2" key="1">
    <citation type="submission" date="2012-05" db="EMBL/GenBank/DDBJ databases">
        <title>Finished chromosome of genome of Chamaesiphon sp. PCC 6605.</title>
        <authorList>
            <consortium name="US DOE Joint Genome Institute"/>
            <person name="Gugger M."/>
            <person name="Coursin T."/>
            <person name="Rippka R."/>
            <person name="Tandeau De Marsac N."/>
            <person name="Huntemann M."/>
            <person name="Wei C.-L."/>
            <person name="Han J."/>
            <person name="Detter J.C."/>
            <person name="Han C."/>
            <person name="Tapia R."/>
            <person name="Chen A."/>
            <person name="Kyrpides N."/>
            <person name="Mavromatis K."/>
            <person name="Markowitz V."/>
            <person name="Szeto E."/>
            <person name="Ivanova N."/>
            <person name="Pagani I."/>
            <person name="Pati A."/>
            <person name="Goodwin L."/>
            <person name="Nordberg H.P."/>
            <person name="Cantor M.N."/>
            <person name="Hua S.X."/>
            <person name="Woyke T."/>
            <person name="Kerfeld C.A."/>
        </authorList>
    </citation>
    <scope>NUCLEOTIDE SEQUENCE [LARGE SCALE GENOMIC DNA]</scope>
    <source>
        <strain evidence="2">ATCC 27169 / PCC 6605</strain>
    </source>
</reference>
<evidence type="ECO:0000313" key="2">
    <source>
        <dbReference type="Proteomes" id="UP000010366"/>
    </source>
</evidence>
<organism evidence="1 2">
    <name type="scientific">Chamaesiphon minutus (strain ATCC 27169 / PCC 6605)</name>
    <dbReference type="NCBI Taxonomy" id="1173020"/>
    <lineage>
        <taxon>Bacteria</taxon>
        <taxon>Bacillati</taxon>
        <taxon>Cyanobacteriota</taxon>
        <taxon>Cyanophyceae</taxon>
        <taxon>Gomontiellales</taxon>
        <taxon>Chamaesiphonaceae</taxon>
        <taxon>Chamaesiphon</taxon>
    </lineage>
</organism>
<sequence length="125" mass="13737">MALLEVCKISIPATAGGGVSTYYFQTKKNTYKGDISAQTGVEKAPDTFENDEPIIPIHQLVLSGKLMRLHAECKNGTKKRMVEILVRRDKVEEVLAQPTGSLEGKAFGTFGTIKTVRSRGMDSYK</sequence>
<evidence type="ECO:0000313" key="1">
    <source>
        <dbReference type="EMBL" id="AFY94629.1"/>
    </source>
</evidence>